<evidence type="ECO:0000256" key="2">
    <source>
        <dbReference type="SAM" id="SignalP"/>
    </source>
</evidence>
<protein>
    <submittedName>
        <fullName evidence="3">Uncharacterized protein</fullName>
    </submittedName>
</protein>
<feature type="region of interest" description="Disordered" evidence="1">
    <location>
        <begin position="274"/>
        <end position="294"/>
    </location>
</feature>
<accession>A0ABV6QK01</accession>
<feature type="chain" id="PRO_5046005252" evidence="2">
    <location>
        <begin position="20"/>
        <end position="361"/>
    </location>
</feature>
<evidence type="ECO:0000313" key="4">
    <source>
        <dbReference type="Proteomes" id="UP001589890"/>
    </source>
</evidence>
<organism evidence="3 4">
    <name type="scientific">Kribbella deserti</name>
    <dbReference type="NCBI Taxonomy" id="1926257"/>
    <lineage>
        <taxon>Bacteria</taxon>
        <taxon>Bacillati</taxon>
        <taxon>Actinomycetota</taxon>
        <taxon>Actinomycetes</taxon>
        <taxon>Propionibacteriales</taxon>
        <taxon>Kribbellaceae</taxon>
        <taxon>Kribbella</taxon>
    </lineage>
</organism>
<comment type="caution">
    <text evidence="3">The sequence shown here is derived from an EMBL/GenBank/DDBJ whole genome shotgun (WGS) entry which is preliminary data.</text>
</comment>
<name>A0ABV6QK01_9ACTN</name>
<dbReference type="PROSITE" id="PS51257">
    <property type="entry name" value="PROKAR_LIPOPROTEIN"/>
    <property type="match status" value="1"/>
</dbReference>
<keyword evidence="2" id="KW-0732">Signal</keyword>
<proteinExistence type="predicted"/>
<dbReference type="Proteomes" id="UP001589890">
    <property type="component" value="Unassembled WGS sequence"/>
</dbReference>
<sequence length="361" mass="38637">MSRAHKPVALAVLTLLAVAGCGGGPAEEKNAGAGNDGKSPLAQYMGEMFSGGGGSMVASRAIRIGGEQSSEKELADQRKIGELTAACMKKEGFEYVVTQPETGDKKSKFDEAFSLPPDKFAAQYGYGISTIDFASITAADQGDDPNSKIRAKLSPTAQKAYDKALDGDSAMAGGGVVISKPGEKSSAKVPENMGCRGDAIEQVYGKPGDKDAPDLNKFDSLFKDLETLRKRIESDPRVTEAAQKWSDCMADAGHSGLRKVDDGRTKIHERMQALTSGGRPATPPKSGVMKMPTLKDVDPAKAAELRKDEIALAVQDHKCRQAGYDESYKKVQYELEAEFVKDNKAQLEQYKEITSNDKGGK</sequence>
<reference evidence="3 4" key="1">
    <citation type="submission" date="2024-09" db="EMBL/GenBank/DDBJ databases">
        <authorList>
            <person name="Sun Q."/>
            <person name="Mori K."/>
        </authorList>
    </citation>
    <scope>NUCLEOTIDE SEQUENCE [LARGE SCALE GENOMIC DNA]</scope>
    <source>
        <strain evidence="3 4">CGMCC 1.15906</strain>
    </source>
</reference>
<dbReference type="RefSeq" id="WP_380046895.1">
    <property type="nucleotide sequence ID" value="NZ_JBHLTC010000014.1"/>
</dbReference>
<evidence type="ECO:0000313" key="3">
    <source>
        <dbReference type="EMBL" id="MFC0624974.1"/>
    </source>
</evidence>
<dbReference type="EMBL" id="JBHLTC010000014">
    <property type="protein sequence ID" value="MFC0624974.1"/>
    <property type="molecule type" value="Genomic_DNA"/>
</dbReference>
<keyword evidence="4" id="KW-1185">Reference proteome</keyword>
<gene>
    <name evidence="3" type="ORF">ACFFGN_12925</name>
</gene>
<feature type="signal peptide" evidence="2">
    <location>
        <begin position="1"/>
        <end position="19"/>
    </location>
</feature>
<evidence type="ECO:0000256" key="1">
    <source>
        <dbReference type="SAM" id="MobiDB-lite"/>
    </source>
</evidence>